<sequence length="157" mass="16970">MVADALLLVRPPPTILVPSLPPAAESTPGMVGRVVPMSAIRMSTERSTAVHLNTTIRHLADCSLVLRPSRTRRAFYVLFPAVLVDTCPRRRSRPSHTGRSPEGAGTFQPGRDYAHISSCSVMLSRPPALKRNRANHGVLFPCPLLGSRGTRGIGTLD</sequence>
<name>A0A165LUB5_9APHY</name>
<accession>A0A165LUB5</accession>
<evidence type="ECO:0000256" key="1">
    <source>
        <dbReference type="SAM" id="MobiDB-lite"/>
    </source>
</evidence>
<dbReference type="AlphaFoldDB" id="A0A165LUB5"/>
<organism evidence="2 3">
    <name type="scientific">Daedalea quercina L-15889</name>
    <dbReference type="NCBI Taxonomy" id="1314783"/>
    <lineage>
        <taxon>Eukaryota</taxon>
        <taxon>Fungi</taxon>
        <taxon>Dikarya</taxon>
        <taxon>Basidiomycota</taxon>
        <taxon>Agaricomycotina</taxon>
        <taxon>Agaricomycetes</taxon>
        <taxon>Polyporales</taxon>
        <taxon>Fomitopsis</taxon>
    </lineage>
</organism>
<reference evidence="2 3" key="1">
    <citation type="journal article" date="2016" name="Mol. Biol. Evol.">
        <title>Comparative Genomics of Early-Diverging Mushroom-Forming Fungi Provides Insights into the Origins of Lignocellulose Decay Capabilities.</title>
        <authorList>
            <person name="Nagy L.G."/>
            <person name="Riley R."/>
            <person name="Tritt A."/>
            <person name="Adam C."/>
            <person name="Daum C."/>
            <person name="Floudas D."/>
            <person name="Sun H."/>
            <person name="Yadav J.S."/>
            <person name="Pangilinan J."/>
            <person name="Larsson K.H."/>
            <person name="Matsuura K."/>
            <person name="Barry K."/>
            <person name="Labutti K."/>
            <person name="Kuo R."/>
            <person name="Ohm R.A."/>
            <person name="Bhattacharya S.S."/>
            <person name="Shirouzu T."/>
            <person name="Yoshinaga Y."/>
            <person name="Martin F.M."/>
            <person name="Grigoriev I.V."/>
            <person name="Hibbett D.S."/>
        </authorList>
    </citation>
    <scope>NUCLEOTIDE SEQUENCE [LARGE SCALE GENOMIC DNA]</scope>
    <source>
        <strain evidence="2 3">L-15889</strain>
    </source>
</reference>
<proteinExistence type="predicted"/>
<dbReference type="EMBL" id="KV429117">
    <property type="protein sequence ID" value="KZT64859.1"/>
    <property type="molecule type" value="Genomic_DNA"/>
</dbReference>
<gene>
    <name evidence="2" type="ORF">DAEQUDRAFT_732150</name>
</gene>
<feature type="region of interest" description="Disordered" evidence="1">
    <location>
        <begin position="89"/>
        <end position="111"/>
    </location>
</feature>
<protein>
    <submittedName>
        <fullName evidence="2">Uncharacterized protein</fullName>
    </submittedName>
</protein>
<keyword evidence="3" id="KW-1185">Reference proteome</keyword>
<evidence type="ECO:0000313" key="3">
    <source>
        <dbReference type="Proteomes" id="UP000076727"/>
    </source>
</evidence>
<dbReference type="Proteomes" id="UP000076727">
    <property type="component" value="Unassembled WGS sequence"/>
</dbReference>
<evidence type="ECO:0000313" key="2">
    <source>
        <dbReference type="EMBL" id="KZT64859.1"/>
    </source>
</evidence>